<dbReference type="AlphaFoldDB" id="M1NIJ5"/>
<organism evidence="2 3">
    <name type="scientific">Desulfocapsa sulfexigens (strain DSM 10523 / SB164P1)</name>
    <dbReference type="NCBI Taxonomy" id="1167006"/>
    <lineage>
        <taxon>Bacteria</taxon>
        <taxon>Pseudomonadati</taxon>
        <taxon>Thermodesulfobacteriota</taxon>
        <taxon>Desulfobulbia</taxon>
        <taxon>Desulfobulbales</taxon>
        <taxon>Desulfocapsaceae</taxon>
        <taxon>Desulfocapsa</taxon>
    </lineage>
</organism>
<dbReference type="KEGG" id="dsf:UWK_02858"/>
<dbReference type="STRING" id="1167006.UWK_02858"/>
<proteinExistence type="predicted"/>
<dbReference type="InterPro" id="IPR007621">
    <property type="entry name" value="TPM_dom"/>
</dbReference>
<reference evidence="3" key="1">
    <citation type="journal article" date="2013" name="Stand. Genomic Sci.">
        <title>Complete genome sequence of Desulfocapsa sulfexigens, a marine deltaproteobacterium specialized in disproportionating inorganic sulfur compounds.</title>
        <authorList>
            <person name="Finster K.W."/>
            <person name="Kjeldsen K.U."/>
            <person name="Kube M."/>
            <person name="Reinhardt R."/>
            <person name="Mussmann M."/>
            <person name="Amann R."/>
            <person name="Schreiber L."/>
        </authorList>
    </citation>
    <scope>NUCLEOTIDE SEQUENCE [LARGE SCALE GENOMIC DNA]</scope>
    <source>
        <strain evidence="3">DSM 10523 / SB164P1</strain>
    </source>
</reference>
<protein>
    <recommendedName>
        <fullName evidence="1">TPM domain-containing protein</fullName>
    </recommendedName>
</protein>
<name>M1NIJ5_DESSD</name>
<accession>M1NIJ5</accession>
<dbReference type="RefSeq" id="WP_015405075.1">
    <property type="nucleotide sequence ID" value="NC_020304.1"/>
</dbReference>
<dbReference type="Proteomes" id="UP000011721">
    <property type="component" value="Chromosome"/>
</dbReference>
<dbReference type="Gene3D" id="3.10.310.50">
    <property type="match status" value="1"/>
</dbReference>
<gene>
    <name evidence="2" type="ordered locus">UWK_02858</name>
</gene>
<sequence length="440" mass="50741">MYIAILFAVLTIAGCIGDDKSSTQTDTLIVDNAGIINFSPDVMDHYREYNSYLLKTFDIDFRVMTTRSEQDITSFTNEAYEDFQYESRSTSGRALLLVINSQLDEVRMGVSMALEPIYTDAFISYIERKGMVPYFRDSNISDGVYMLMELIKDRAMEAEQGKEYLEPMETKSLGGGSRSDALIGQMDRTAKQGDNITVEEDDTPEDILAKHLMGLRTHNKNPNLDIFSEATRKFFQKRTVTDINMDNEYRFISQCNDGKVVYSDDGTRALIIHPLEQRSCSPYYFIKEQRKWRLDILTMSKVLRFNTKMEWHFSQNDRELYNIPYEFVFGGYIYDKNGYPFHNTKKYQWGFRCSRYILAEEQEGKPLCLISWLDQEGAAKNKLGFQLNDVIVRIGNEKSHIDNPNMYKTAAYLRLPAGELATVIVERKGVGRVKLQSLAP</sequence>
<dbReference type="eggNOG" id="COG1512">
    <property type="taxonomic scope" value="Bacteria"/>
</dbReference>
<evidence type="ECO:0000313" key="3">
    <source>
        <dbReference type="Proteomes" id="UP000011721"/>
    </source>
</evidence>
<feature type="domain" description="TPM" evidence="1">
    <location>
        <begin position="30"/>
        <end position="152"/>
    </location>
</feature>
<evidence type="ECO:0000259" key="1">
    <source>
        <dbReference type="Pfam" id="PF04536"/>
    </source>
</evidence>
<evidence type="ECO:0000313" key="2">
    <source>
        <dbReference type="EMBL" id="AGF79389.1"/>
    </source>
</evidence>
<dbReference type="HOGENOM" id="CLU_569645_0_0_7"/>
<dbReference type="Pfam" id="PF04536">
    <property type="entry name" value="TPM_phosphatase"/>
    <property type="match status" value="1"/>
</dbReference>
<keyword evidence="3" id="KW-1185">Reference proteome</keyword>
<dbReference type="EMBL" id="CP003985">
    <property type="protein sequence ID" value="AGF79389.1"/>
    <property type="molecule type" value="Genomic_DNA"/>
</dbReference>